<sequence>MVNIDYMDQQTKLEEKITKPIVSLENPMRTILGVVIAALVLGTLTGYLLSTKSSGSKVSSLVAGKAKSAEQDTTTFRDFAEGVIKAKPQPSDPEENTEGTHLLIREGAVPVTLTSSVIDLSKYEGKKVKVFGETQAVPRVEWFMDVGKVEEIK</sequence>
<dbReference type="AlphaFoldDB" id="A0A1F5JHK6"/>
<dbReference type="Proteomes" id="UP000177555">
    <property type="component" value="Unassembled WGS sequence"/>
</dbReference>
<comment type="caution">
    <text evidence="2">The sequence shown here is derived from an EMBL/GenBank/DDBJ whole genome shotgun (WGS) entry which is preliminary data.</text>
</comment>
<evidence type="ECO:0000313" key="2">
    <source>
        <dbReference type="EMBL" id="OGE28125.1"/>
    </source>
</evidence>
<protein>
    <submittedName>
        <fullName evidence="2">Uncharacterized protein</fullName>
    </submittedName>
</protein>
<organism evidence="2 3">
    <name type="scientific">Candidatus Daviesbacteria bacterium RIFCSPHIGHO2_01_FULL_40_11</name>
    <dbReference type="NCBI Taxonomy" id="1797762"/>
    <lineage>
        <taxon>Bacteria</taxon>
        <taxon>Candidatus Daviesiibacteriota</taxon>
    </lineage>
</organism>
<name>A0A1F5JHK6_9BACT</name>
<feature type="transmembrane region" description="Helical" evidence="1">
    <location>
        <begin position="30"/>
        <end position="49"/>
    </location>
</feature>
<evidence type="ECO:0000313" key="3">
    <source>
        <dbReference type="Proteomes" id="UP000177555"/>
    </source>
</evidence>
<evidence type="ECO:0000256" key="1">
    <source>
        <dbReference type="SAM" id="Phobius"/>
    </source>
</evidence>
<keyword evidence="1" id="KW-0472">Membrane</keyword>
<keyword evidence="1" id="KW-1133">Transmembrane helix</keyword>
<keyword evidence="1" id="KW-0812">Transmembrane</keyword>
<reference evidence="2 3" key="1">
    <citation type="journal article" date="2016" name="Nat. Commun.">
        <title>Thousands of microbial genomes shed light on interconnected biogeochemical processes in an aquifer system.</title>
        <authorList>
            <person name="Anantharaman K."/>
            <person name="Brown C.T."/>
            <person name="Hug L.A."/>
            <person name="Sharon I."/>
            <person name="Castelle C.J."/>
            <person name="Probst A.J."/>
            <person name="Thomas B.C."/>
            <person name="Singh A."/>
            <person name="Wilkins M.J."/>
            <person name="Karaoz U."/>
            <person name="Brodie E.L."/>
            <person name="Williams K.H."/>
            <person name="Hubbard S.S."/>
            <person name="Banfield J.F."/>
        </authorList>
    </citation>
    <scope>NUCLEOTIDE SEQUENCE [LARGE SCALE GENOMIC DNA]</scope>
</reference>
<dbReference type="EMBL" id="MFCP01000021">
    <property type="protein sequence ID" value="OGE28125.1"/>
    <property type="molecule type" value="Genomic_DNA"/>
</dbReference>
<proteinExistence type="predicted"/>
<accession>A0A1F5JHK6</accession>
<gene>
    <name evidence="2" type="ORF">A2867_01060</name>
</gene>